<name>A0A5E4R818_9BURK</name>
<dbReference type="AlphaFoldDB" id="A0A5E4R818"/>
<accession>A0A5E4R818</accession>
<organism evidence="1 2">
    <name type="scientific">Pandoraea fibrosis</name>
    <dbReference type="NCBI Taxonomy" id="1891094"/>
    <lineage>
        <taxon>Bacteria</taxon>
        <taxon>Pseudomonadati</taxon>
        <taxon>Pseudomonadota</taxon>
        <taxon>Betaproteobacteria</taxon>
        <taxon>Burkholderiales</taxon>
        <taxon>Burkholderiaceae</taxon>
        <taxon>Pandoraea</taxon>
    </lineage>
</organism>
<evidence type="ECO:0000313" key="2">
    <source>
        <dbReference type="Proteomes" id="UP000382577"/>
    </source>
</evidence>
<dbReference type="Proteomes" id="UP000382577">
    <property type="component" value="Unassembled WGS sequence"/>
</dbReference>
<gene>
    <name evidence="1" type="ORF">PFI31113_00015</name>
</gene>
<protein>
    <submittedName>
        <fullName evidence="1">Uncharacterized protein</fullName>
    </submittedName>
</protein>
<evidence type="ECO:0000313" key="1">
    <source>
        <dbReference type="EMBL" id="VVD59287.1"/>
    </source>
</evidence>
<reference evidence="1 2" key="1">
    <citation type="submission" date="2019-08" db="EMBL/GenBank/DDBJ databases">
        <authorList>
            <person name="Peeters C."/>
        </authorList>
    </citation>
    <scope>NUCLEOTIDE SEQUENCE [LARGE SCALE GENOMIC DNA]</scope>
    <source>
        <strain evidence="1 2">LMG 31113</strain>
    </source>
</reference>
<sequence length="76" mass="8282">MRLALVEISMEMVGGRCQALRLPATIAGKREMPADESMQTHLAQPHLNIGCDCPVATHSCTSIAANEDICLFVREK</sequence>
<proteinExistence type="predicted"/>
<dbReference type="EMBL" id="CABPRW010000001">
    <property type="protein sequence ID" value="VVD59287.1"/>
    <property type="molecule type" value="Genomic_DNA"/>
</dbReference>